<comment type="caution">
    <text evidence="1">The sequence shown here is derived from an EMBL/GenBank/DDBJ whole genome shotgun (WGS) entry which is preliminary data.</text>
</comment>
<dbReference type="Proteomes" id="UP000664628">
    <property type="component" value="Unassembled WGS sequence"/>
</dbReference>
<gene>
    <name evidence="1" type="ORF">J2I46_17755</name>
</gene>
<dbReference type="EMBL" id="JAFMYW010000005">
    <property type="protein sequence ID" value="MBO0950446.1"/>
    <property type="molecule type" value="Genomic_DNA"/>
</dbReference>
<name>A0ABS3JM23_9BACT</name>
<proteinExistence type="predicted"/>
<organism evidence="1 2">
    <name type="scientific">Fibrella forsythiae</name>
    <dbReference type="NCBI Taxonomy" id="2817061"/>
    <lineage>
        <taxon>Bacteria</taxon>
        <taxon>Pseudomonadati</taxon>
        <taxon>Bacteroidota</taxon>
        <taxon>Cytophagia</taxon>
        <taxon>Cytophagales</taxon>
        <taxon>Spirosomataceae</taxon>
        <taxon>Fibrella</taxon>
    </lineage>
</organism>
<accession>A0ABS3JM23</accession>
<evidence type="ECO:0000313" key="1">
    <source>
        <dbReference type="EMBL" id="MBO0950446.1"/>
    </source>
</evidence>
<reference evidence="1 2" key="1">
    <citation type="submission" date="2021-03" db="EMBL/GenBank/DDBJ databases">
        <title>Fibrella sp. HMF5405 genome sequencing and assembly.</title>
        <authorList>
            <person name="Kang H."/>
            <person name="Kim H."/>
            <person name="Bae S."/>
            <person name="Joh K."/>
        </authorList>
    </citation>
    <scope>NUCLEOTIDE SEQUENCE [LARGE SCALE GENOMIC DNA]</scope>
    <source>
        <strain evidence="1 2">HMF5405</strain>
    </source>
</reference>
<sequence length="382" mass="41859">MLPQLTHWPVNWADGMKITRGHLLATDDATRDLARDAAGSLLSALNYGVLPPAAGQEVPLRLTCDGQSVVVSVCRAITPGGARIELSTDPADALQLPLTAVREAWVRMGQSVGYVVVEANPFDPQPHGQPNPDEEPLRYPFVRPGLRLSAVPVANLHTTLAAAYHLPVGKLLLANGVFSLAEGYLPPCRAVGSLPDYRDLYHSLRKQLSELLNYAVAILVRVRTNARSGQPNALATSIGYVAEACLNSLGDQIDAFQLRGLYDPPVGLAGVGKRLARTLQIAIQSTPDREREAMFNYIKNWTPVTPVQWETALQEMLDTPYEHADCQPSMAAFIRLNECLTKLFSKLSDLNYLERSKDEFFVEKQDVPAPKPAGIRSGFWSK</sequence>
<protein>
    <submittedName>
        <fullName evidence="1">Uncharacterized protein</fullName>
    </submittedName>
</protein>
<evidence type="ECO:0000313" key="2">
    <source>
        <dbReference type="Proteomes" id="UP000664628"/>
    </source>
</evidence>
<dbReference type="RefSeq" id="WP_207330396.1">
    <property type="nucleotide sequence ID" value="NZ_JAFMYW010000005.1"/>
</dbReference>
<keyword evidence="2" id="KW-1185">Reference proteome</keyword>